<dbReference type="InterPro" id="IPR011989">
    <property type="entry name" value="ARM-like"/>
</dbReference>
<dbReference type="PANTHER" id="PTHR22983">
    <property type="entry name" value="PROTEIN KINASE RELATED"/>
    <property type="match status" value="1"/>
</dbReference>
<protein>
    <recommendedName>
        <fullName evidence="1">non-specific serine/threonine protein kinase</fullName>
        <ecNumber evidence="1">2.7.11.1</ecNumber>
    </recommendedName>
</protein>
<dbReference type="FunFam" id="1.25.10.10:FF:000223">
    <property type="entry name" value="Serine/threonine-protein kinase TIO"/>
    <property type="match status" value="1"/>
</dbReference>
<dbReference type="GO" id="GO:0005737">
    <property type="term" value="C:cytoplasm"/>
    <property type="evidence" value="ECO:0007669"/>
    <property type="project" value="TreeGrafter"/>
</dbReference>
<dbReference type="SUPFAM" id="SSF56112">
    <property type="entry name" value="Protein kinase-like (PK-like)"/>
    <property type="match status" value="2"/>
</dbReference>
<dbReference type="FunFam" id="3.30.200.20:FF:000042">
    <property type="entry name" value="Aurora kinase A"/>
    <property type="match status" value="1"/>
</dbReference>
<dbReference type="GO" id="GO:0005524">
    <property type="term" value="F:ATP binding"/>
    <property type="evidence" value="ECO:0007669"/>
    <property type="project" value="UniProtKB-UniRule"/>
</dbReference>
<comment type="catalytic activity">
    <reaction evidence="8">
        <text>L-seryl-[protein] + ATP = O-phospho-L-seryl-[protein] + ADP + H(+)</text>
        <dbReference type="Rhea" id="RHEA:17989"/>
        <dbReference type="Rhea" id="RHEA-COMP:9863"/>
        <dbReference type="Rhea" id="RHEA-COMP:11604"/>
        <dbReference type="ChEBI" id="CHEBI:15378"/>
        <dbReference type="ChEBI" id="CHEBI:29999"/>
        <dbReference type="ChEBI" id="CHEBI:30616"/>
        <dbReference type="ChEBI" id="CHEBI:83421"/>
        <dbReference type="ChEBI" id="CHEBI:456216"/>
        <dbReference type="EC" id="2.7.11.1"/>
    </reaction>
</comment>
<evidence type="ECO:0000256" key="8">
    <source>
        <dbReference type="ARBA" id="ARBA00048679"/>
    </source>
</evidence>
<evidence type="ECO:0000256" key="7">
    <source>
        <dbReference type="ARBA" id="ARBA00047899"/>
    </source>
</evidence>
<dbReference type="EC" id="2.7.11.1" evidence="1"/>
<keyword evidence="13" id="KW-1185">Reference proteome</keyword>
<evidence type="ECO:0000256" key="2">
    <source>
        <dbReference type="ARBA" id="ARBA00022527"/>
    </source>
</evidence>
<evidence type="ECO:0000259" key="11">
    <source>
        <dbReference type="PROSITE" id="PS50011"/>
    </source>
</evidence>
<dbReference type="InterPro" id="IPR000719">
    <property type="entry name" value="Prot_kinase_dom"/>
</dbReference>
<feature type="region of interest" description="Disordered" evidence="10">
    <location>
        <begin position="434"/>
        <end position="489"/>
    </location>
</feature>
<keyword evidence="4 9" id="KW-0547">Nucleotide-binding</keyword>
<dbReference type="SMART" id="SM00220">
    <property type="entry name" value="S_TKc"/>
    <property type="match status" value="1"/>
</dbReference>
<dbReference type="PROSITE" id="PS50011">
    <property type="entry name" value="PROTEIN_KINASE_DOM"/>
    <property type="match status" value="1"/>
</dbReference>
<dbReference type="GO" id="GO:0004674">
    <property type="term" value="F:protein serine/threonine kinase activity"/>
    <property type="evidence" value="ECO:0007669"/>
    <property type="project" value="UniProtKB-KW"/>
</dbReference>
<dbReference type="InterPro" id="IPR016024">
    <property type="entry name" value="ARM-type_fold"/>
</dbReference>
<dbReference type="Proteomes" id="UP000541444">
    <property type="component" value="Unassembled WGS sequence"/>
</dbReference>
<comment type="caution">
    <text evidence="12">The sequence shown here is derived from an EMBL/GenBank/DDBJ whole genome shotgun (WGS) entry which is preliminary data.</text>
</comment>
<reference evidence="12 13" key="1">
    <citation type="journal article" date="2020" name="IScience">
        <title>Genome Sequencing of the Endangered Kingdonia uniflora (Circaeasteraceae, Ranunculales) Reveals Potential Mechanisms of Evolutionary Specialization.</title>
        <authorList>
            <person name="Sun Y."/>
            <person name="Deng T."/>
            <person name="Zhang A."/>
            <person name="Moore M.J."/>
            <person name="Landis J.B."/>
            <person name="Lin N."/>
            <person name="Zhang H."/>
            <person name="Zhang X."/>
            <person name="Huang J."/>
            <person name="Zhang X."/>
            <person name="Sun H."/>
            <person name="Wang H."/>
        </authorList>
    </citation>
    <scope>NUCLEOTIDE SEQUENCE [LARGE SCALE GENOMIC DNA]</scope>
    <source>
        <strain evidence="12">TB1705</strain>
        <tissue evidence="12">Leaf</tissue>
    </source>
</reference>
<keyword evidence="6 9" id="KW-0067">ATP-binding</keyword>
<keyword evidence="2" id="KW-0723">Serine/threonine-protein kinase</keyword>
<feature type="domain" description="Protein kinase" evidence="11">
    <location>
        <begin position="6"/>
        <end position="397"/>
    </location>
</feature>
<dbReference type="CDD" id="cd14002">
    <property type="entry name" value="STKc_STK36"/>
    <property type="match status" value="1"/>
</dbReference>
<organism evidence="12 13">
    <name type="scientific">Kingdonia uniflora</name>
    <dbReference type="NCBI Taxonomy" id="39325"/>
    <lineage>
        <taxon>Eukaryota</taxon>
        <taxon>Viridiplantae</taxon>
        <taxon>Streptophyta</taxon>
        <taxon>Embryophyta</taxon>
        <taxon>Tracheophyta</taxon>
        <taxon>Spermatophyta</taxon>
        <taxon>Magnoliopsida</taxon>
        <taxon>Ranunculales</taxon>
        <taxon>Circaeasteraceae</taxon>
        <taxon>Kingdonia</taxon>
    </lineage>
</organism>
<gene>
    <name evidence="12" type="ORF">GIB67_010133</name>
</gene>
<sequence>MVVENYHVIELVGEGSFGKVYKGRRKFTGQTVAMKFILKHGKSEKDIHNLRQEIEILRKLKHENIIEMLDSFETSQEFCVVTEFAQGELFEILEDDKCLPEEQVQAIAKQLVILSSEISINWGNRRGRTGRLQRFGKGSYRGSYNAGSLSSHFDGMSMGNMGTGYYPHPSPFDAQQISPSGGFFGNEHSYVDLSFGYGHVHEESSQYSRLNYTKKKSWSNCCKRLPSLGYYAIIVTTRVRALHYLHSNRIIHRDMKPQNILIGAGCIVKVGFPSFTFFCPKCFLCDFGFARAMSANTVVLRSIKGTPLYMAPELVREQPYNHTADLWSLGVILYELFVGQPPFYTNSVYALIRHIIKDPVKYPDNMSQNFKSFLKGLLNKVPQSRLAWPALLEHPFVKETSEDLDARELRAATAAARGCDAAWRGEANNMHRLNMRSPTASPENKVHPCSPENNNNNSPLSDGKLDSPFSAVGNSSPLEESSGVASAPSDVAQSGCHLLDKLENYSRTVKGANSICEDDEALSRVLMPMKTLSKVSPNSFRDLDILRVNQSLRILSNLAAAGTLRSGVLLDDITSELLRFTTIVVSLKSSDVIDLTAKSLSILRKLVDNRGNDIGNLYIQHWNTLVELYSQIVGYLEDVSGKVLNESTACIAVMLSRVGQGIKTSVLATAVEVAPIPSMVIAALKQILGHAISFGVVDLLSACLETSGSCLMSGSSNLSRAACEACRAICALVNAQEILSTGEYAFLFPVHSLRNHSLARLEIRDAKNMVLSTESTKIVDVVTKDFLRSKPIQVAIYYCLHQPLESAISASLQLLLRCCLHSKFVSDTLCGLPKSLPVTTIISGGGDGTIVSEIFSILSKPGALVMDSCLTLATIAQCLKLSGRASASFMLTTAPKKQLSRLSVLAHHSSSNNTSMKILQPHSASAMLALASILSLENGSSSGSPIFEIAAPLIPPTVTLCGLLNLHCNQSVMISYWHGLRDGCVGLLEMRLKCGGPLAIQQACANGIPQILICLLAYSLPCTPPQGADGTNDQVGLSPVGVVWTVSALSHCLSSGLTAFRDILIKTEHIKLVCSLLSEVHLKILKCWNAPGGGNVGVRELINAVIDFLAFPFVAVQIPGLPSATQSVNSGSLLNIGSPGGRVGMEDKEMVKVIKDYIPKYIQILVEVRVPGCILSCLEHVELNDLGRPVAFIAKMICHQPLAAHLLSKGLLDPARVKKLFDNSSPREVVLDMLMIVSDLARMNKAFYEHLNKADLLGLLKGFLNHEDPNVRAKACSAAGNMCRHSPYFYSSLAKQNIIGLLIDRCADGDKRTRKFACFAIGNAAYHNDLLYEELRRSIPLLANVLVAAEDDKTKANAAGALSNLVRNSNRLCEDIVTKGAMQALLKLVSDYSTVALSPSRRDVVNESPLKIVLFSLAKMCAHSPCREFLRSSDLFQAIRRLTQSLDETLAQYASLIINKVATET</sequence>
<evidence type="ECO:0000256" key="9">
    <source>
        <dbReference type="PROSITE-ProRule" id="PRU10141"/>
    </source>
</evidence>
<dbReference type="Gene3D" id="1.10.510.10">
    <property type="entry name" value="Transferase(Phosphotransferase) domain 1"/>
    <property type="match status" value="2"/>
</dbReference>
<evidence type="ECO:0000313" key="12">
    <source>
        <dbReference type="EMBL" id="KAF6164163.1"/>
    </source>
</evidence>
<dbReference type="SUPFAM" id="SSF48371">
    <property type="entry name" value="ARM repeat"/>
    <property type="match status" value="1"/>
</dbReference>
<dbReference type="EMBL" id="JACGCM010000938">
    <property type="protein sequence ID" value="KAF6164163.1"/>
    <property type="molecule type" value="Genomic_DNA"/>
</dbReference>
<dbReference type="InterPro" id="IPR011009">
    <property type="entry name" value="Kinase-like_dom_sf"/>
</dbReference>
<dbReference type="OrthoDB" id="266718at2759"/>
<keyword evidence="5" id="KW-0418">Kinase</keyword>
<dbReference type="PROSITE" id="PS00107">
    <property type="entry name" value="PROTEIN_KINASE_ATP"/>
    <property type="match status" value="1"/>
</dbReference>
<evidence type="ECO:0000256" key="1">
    <source>
        <dbReference type="ARBA" id="ARBA00012513"/>
    </source>
</evidence>
<name>A0A7J7NAP6_9MAGN</name>
<evidence type="ECO:0000313" key="13">
    <source>
        <dbReference type="Proteomes" id="UP000541444"/>
    </source>
</evidence>
<evidence type="ECO:0000256" key="3">
    <source>
        <dbReference type="ARBA" id="ARBA00022679"/>
    </source>
</evidence>
<evidence type="ECO:0000256" key="10">
    <source>
        <dbReference type="SAM" id="MobiDB-lite"/>
    </source>
</evidence>
<feature type="binding site" evidence="9">
    <location>
        <position position="39"/>
    </location>
    <ligand>
        <name>ATP</name>
        <dbReference type="ChEBI" id="CHEBI:30616"/>
    </ligand>
</feature>
<dbReference type="Pfam" id="PF00069">
    <property type="entry name" value="Pkinase"/>
    <property type="match status" value="2"/>
</dbReference>
<proteinExistence type="predicted"/>
<evidence type="ECO:0000256" key="4">
    <source>
        <dbReference type="ARBA" id="ARBA00022741"/>
    </source>
</evidence>
<dbReference type="PANTHER" id="PTHR22983:SF6">
    <property type="entry name" value="SERINE_THREONINE-PROTEIN KINASE 36"/>
    <property type="match status" value="1"/>
</dbReference>
<evidence type="ECO:0000256" key="6">
    <source>
        <dbReference type="ARBA" id="ARBA00022840"/>
    </source>
</evidence>
<dbReference type="PROSITE" id="PS00108">
    <property type="entry name" value="PROTEIN_KINASE_ST"/>
    <property type="match status" value="1"/>
</dbReference>
<comment type="catalytic activity">
    <reaction evidence="7">
        <text>L-threonyl-[protein] + ATP = O-phospho-L-threonyl-[protein] + ADP + H(+)</text>
        <dbReference type="Rhea" id="RHEA:46608"/>
        <dbReference type="Rhea" id="RHEA-COMP:11060"/>
        <dbReference type="Rhea" id="RHEA-COMP:11605"/>
        <dbReference type="ChEBI" id="CHEBI:15378"/>
        <dbReference type="ChEBI" id="CHEBI:30013"/>
        <dbReference type="ChEBI" id="CHEBI:30616"/>
        <dbReference type="ChEBI" id="CHEBI:61977"/>
        <dbReference type="ChEBI" id="CHEBI:456216"/>
        <dbReference type="EC" id="2.7.11.1"/>
    </reaction>
</comment>
<dbReference type="InterPro" id="IPR017441">
    <property type="entry name" value="Protein_kinase_ATP_BS"/>
</dbReference>
<keyword evidence="3" id="KW-0808">Transferase</keyword>
<dbReference type="InterPro" id="IPR008271">
    <property type="entry name" value="Ser/Thr_kinase_AS"/>
</dbReference>
<evidence type="ECO:0000256" key="5">
    <source>
        <dbReference type="ARBA" id="ARBA00022777"/>
    </source>
</evidence>
<dbReference type="Gene3D" id="1.25.10.10">
    <property type="entry name" value="Leucine-rich Repeat Variant"/>
    <property type="match status" value="2"/>
</dbReference>
<accession>A0A7J7NAP6</accession>